<reference evidence="3 4" key="1">
    <citation type="submission" date="2017-06" db="EMBL/GenBank/DDBJ databases">
        <title>Streptomyces albireticuli Genome sequencing and assembly.</title>
        <authorList>
            <person name="Wang Y."/>
            <person name="Du B."/>
            <person name="Ding Y."/>
            <person name="Liu H."/>
            <person name="Hou Q."/>
            <person name="Liu K."/>
            <person name="Yao L."/>
            <person name="Wang C."/>
        </authorList>
    </citation>
    <scope>NUCLEOTIDE SEQUENCE [LARGE SCALE GENOMIC DNA]</scope>
    <source>
        <strain evidence="3 4">MDJK11</strain>
    </source>
</reference>
<dbReference type="OrthoDB" id="4312748at2"/>
<keyword evidence="2" id="KW-1133">Transmembrane helix</keyword>
<dbReference type="InterPro" id="IPR047816">
    <property type="entry name" value="SCO1431-like"/>
</dbReference>
<dbReference type="AlphaFoldDB" id="A0A1Z2L230"/>
<accession>A0A1Z2L230</accession>
<keyword evidence="2" id="KW-0812">Transmembrane</keyword>
<dbReference type="EMBL" id="CP021744">
    <property type="protein sequence ID" value="ARZ68281.1"/>
    <property type="molecule type" value="Genomic_DNA"/>
</dbReference>
<evidence type="ECO:0008006" key="5">
    <source>
        <dbReference type="Google" id="ProtNLM"/>
    </source>
</evidence>
<evidence type="ECO:0000256" key="1">
    <source>
        <dbReference type="SAM" id="MobiDB-lite"/>
    </source>
</evidence>
<dbReference type="Proteomes" id="UP000195755">
    <property type="component" value="Chromosome"/>
</dbReference>
<name>A0A1Z2L230_9ACTN</name>
<sequence>MTDTTAAVRARTGGPTDPSEKDRLVEQVAGWTLVVVIAMLITQLGLI</sequence>
<evidence type="ECO:0000313" key="3">
    <source>
        <dbReference type="EMBL" id="ARZ68281.1"/>
    </source>
</evidence>
<dbReference type="KEGG" id="salj:SMD11_2632"/>
<proteinExistence type="predicted"/>
<feature type="transmembrane region" description="Helical" evidence="2">
    <location>
        <begin position="28"/>
        <end position="46"/>
    </location>
</feature>
<organism evidence="3 4">
    <name type="scientific">Streptomyces albireticuli</name>
    <dbReference type="NCBI Taxonomy" id="1940"/>
    <lineage>
        <taxon>Bacteria</taxon>
        <taxon>Bacillati</taxon>
        <taxon>Actinomycetota</taxon>
        <taxon>Actinomycetes</taxon>
        <taxon>Kitasatosporales</taxon>
        <taxon>Streptomycetaceae</taxon>
        <taxon>Streptomyces</taxon>
    </lineage>
</organism>
<gene>
    <name evidence="3" type="ORF">SMD11_2632</name>
</gene>
<keyword evidence="2" id="KW-0472">Membrane</keyword>
<dbReference type="NCBIfam" id="NF033485">
    <property type="entry name" value="small_SCO1431"/>
    <property type="match status" value="1"/>
</dbReference>
<feature type="region of interest" description="Disordered" evidence="1">
    <location>
        <begin position="1"/>
        <end position="21"/>
    </location>
</feature>
<dbReference type="RefSeq" id="WP_107421949.1">
    <property type="nucleotide sequence ID" value="NZ_CP021744.1"/>
</dbReference>
<evidence type="ECO:0000256" key="2">
    <source>
        <dbReference type="SAM" id="Phobius"/>
    </source>
</evidence>
<evidence type="ECO:0000313" key="4">
    <source>
        <dbReference type="Proteomes" id="UP000195755"/>
    </source>
</evidence>
<protein>
    <recommendedName>
        <fullName evidence="5">SCO1431 family membrane protein</fullName>
    </recommendedName>
</protein>